<dbReference type="WBParaSite" id="jg22152.1">
    <property type="protein sequence ID" value="jg22152.1"/>
    <property type="gene ID" value="jg22152"/>
</dbReference>
<feature type="region of interest" description="Disordered" evidence="5">
    <location>
        <begin position="717"/>
        <end position="744"/>
    </location>
</feature>
<feature type="compositionally biased region" description="Polar residues" evidence="5">
    <location>
        <begin position="55"/>
        <end position="80"/>
    </location>
</feature>
<feature type="region of interest" description="Disordered" evidence="5">
    <location>
        <begin position="1082"/>
        <end position="1104"/>
    </location>
</feature>
<feature type="compositionally biased region" description="Basic and acidic residues" evidence="5">
    <location>
        <begin position="676"/>
        <end position="685"/>
    </location>
</feature>
<feature type="compositionally biased region" description="Polar residues" evidence="5">
    <location>
        <begin position="766"/>
        <end position="775"/>
    </location>
</feature>
<feature type="region of interest" description="Disordered" evidence="5">
    <location>
        <begin position="1137"/>
        <end position="1175"/>
    </location>
</feature>
<feature type="compositionally biased region" description="Low complexity" evidence="5">
    <location>
        <begin position="655"/>
        <end position="674"/>
    </location>
</feature>
<evidence type="ECO:0000256" key="5">
    <source>
        <dbReference type="SAM" id="MobiDB-lite"/>
    </source>
</evidence>
<reference evidence="7" key="1">
    <citation type="submission" date="2022-11" db="UniProtKB">
        <authorList>
            <consortium name="WormBaseParasite"/>
        </authorList>
    </citation>
    <scope>IDENTIFICATION</scope>
</reference>
<feature type="region of interest" description="Disordered" evidence="5">
    <location>
        <begin position="960"/>
        <end position="988"/>
    </location>
</feature>
<dbReference type="PANTHER" id="PTHR19354:SF2">
    <property type="entry name" value="LEUCINE-RICH REPEAT-CONTAINING PROTEIN DDB_G0290503"/>
    <property type="match status" value="1"/>
</dbReference>
<feature type="region of interest" description="Disordered" evidence="5">
    <location>
        <begin position="654"/>
        <end position="686"/>
    </location>
</feature>
<feature type="region of interest" description="Disordered" evidence="5">
    <location>
        <begin position="360"/>
        <end position="401"/>
    </location>
</feature>
<organism evidence="6 7">
    <name type="scientific">Ditylenchus dipsaci</name>
    <dbReference type="NCBI Taxonomy" id="166011"/>
    <lineage>
        <taxon>Eukaryota</taxon>
        <taxon>Metazoa</taxon>
        <taxon>Ecdysozoa</taxon>
        <taxon>Nematoda</taxon>
        <taxon>Chromadorea</taxon>
        <taxon>Rhabditida</taxon>
        <taxon>Tylenchina</taxon>
        <taxon>Tylenchomorpha</taxon>
        <taxon>Sphaerularioidea</taxon>
        <taxon>Anguinidae</taxon>
        <taxon>Anguininae</taxon>
        <taxon>Ditylenchus</taxon>
    </lineage>
</organism>
<keyword evidence="3 4" id="KW-0175">Coiled coil</keyword>
<proteinExistence type="predicted"/>
<feature type="coiled-coil region" evidence="4">
    <location>
        <begin position="995"/>
        <end position="1044"/>
    </location>
</feature>
<feature type="compositionally biased region" description="Low complexity" evidence="5">
    <location>
        <begin position="149"/>
        <end position="166"/>
    </location>
</feature>
<name>A0A915DRM2_9BILA</name>
<feature type="compositionally biased region" description="Basic and acidic residues" evidence="5">
    <location>
        <begin position="10"/>
        <end position="32"/>
    </location>
</feature>
<feature type="compositionally biased region" description="Low complexity" evidence="5">
    <location>
        <begin position="835"/>
        <end position="845"/>
    </location>
</feature>
<dbReference type="InterPro" id="IPR045329">
    <property type="entry name" value="LZTS"/>
</dbReference>
<dbReference type="Proteomes" id="UP000887574">
    <property type="component" value="Unplaced"/>
</dbReference>
<sequence>MSTSTKPAVKKNELKIFKTRKEIKEAENEGDKTSPANGSAAIKQPRTPLVHTKRASTTSIGSPSANNGIVRKANTSLTNKSAKEASPDKNTILAKPVATSKTEKKSASPAASKPSSRLSNTTSSKVGPKVTVGKSTTPATIRRKSLLPTTTASAKSTTSANKSSKTVKQEKQPSESAEKEESPTPKPPSPAKPIAKKARSLSPVKSLKRILGGKSSLETKKKLATSAEDLNADNKLRCSGRMSEVSGAVLTAVPSKSSKPVAQGTDSEERVSQTIQMEKNQINNEGFAEAIFKPKSRIQPRSSDCHQNSIEATNKSRETAGDECLGVAANSRDLFVYLNPHKANASVSLNLVRSKAKKMISNSTSDLDKKPTKQISLDSGTSSSSPNHQSRSVSSQQLNGKTVSSSDLLHAKFNQLKKTQPLSEEDLSDSLTSSTLTYAIDGIGSCRILPKFPRDSPPLSVHQEEEVESQQLQSTSQQIIGKMENNKSTTSSKLADKLSKSFFDLTQGSQDRLQKWKSKLQKQCSQHNNHHHQRSLRGEGREKDTSEPPPRNRKMCTLGGAVPASSEMEILVDWTTSKPIIGESEQESAYSRHPRPLRSTHSASNAMNLVNKLSSPASSDNGLKPANNKILTSITSTANPLHKSNSLREPYTIRSPAANVNSPVSSPASNYSSATMEHRTLRQREQQQQFNDTAAATIGSTACKNFQQLLQSIEGYSAKNSYPPPDRQNRNSGELPPPARIMPFSGIKPQDNGIIHRPIAFRPVANGQNGSSNGNVLEHRQSVGQKGVSSNIEHHKQTLKDHSRSIGNLVSATVTAPSRPGNNTNSNRSSALQNASTSHSASSSHLYNSDHPPAKPTAQHQQNGHHNNLKVGNEENDYDTVPEFVDHKCFSEGDSIGNNSETYSLIYPYQNTTNNISGKPLVGLVNEGNKRGSMFQTGNSSSTNNHSSAMIHSPIASKKLVNGSQQQQQSYRHSSGVHITPSPSDSGIVDYETLIRDKENELSTVRHAMEQNEEVLIRVYQEKERQFKEQISNLKQKLQDTNSTSPLYTSNCECSATKVPEDGEGAGFATVDGSVYENGGGIADKHRPPVPAPRTFKDANGPNQELRSEVDDLRGEICNLRDQLNNQIHFFTDERRRWEQERQQQNSQHTSPPADVLPNVVSKSSSKPTPLSALYGAPYTKRGEVIMSTDRLI</sequence>
<evidence type="ECO:0000256" key="3">
    <source>
        <dbReference type="ARBA" id="ARBA00023054"/>
    </source>
</evidence>
<dbReference type="GO" id="GO:0005737">
    <property type="term" value="C:cytoplasm"/>
    <property type="evidence" value="ECO:0007669"/>
    <property type="project" value="UniProtKB-SubCell"/>
</dbReference>
<feature type="region of interest" description="Disordered" evidence="5">
    <location>
        <begin position="514"/>
        <end position="562"/>
    </location>
</feature>
<feature type="region of interest" description="Disordered" evidence="5">
    <location>
        <begin position="449"/>
        <end position="477"/>
    </location>
</feature>
<dbReference type="AlphaFoldDB" id="A0A915DRM2"/>
<feature type="compositionally biased region" description="Low complexity" evidence="5">
    <location>
        <begin position="107"/>
        <end position="116"/>
    </location>
</feature>
<feature type="region of interest" description="Disordered" evidence="5">
    <location>
        <begin position="1"/>
        <end position="218"/>
    </location>
</feature>
<dbReference type="PANTHER" id="PTHR19354">
    <property type="entry name" value="ZIPPER PUTATIVE TUMOR SUPPRESSOR 2 HOMOLOG-LIKE PROTEIN-RELATED"/>
    <property type="match status" value="1"/>
</dbReference>
<evidence type="ECO:0000256" key="1">
    <source>
        <dbReference type="ARBA" id="ARBA00004496"/>
    </source>
</evidence>
<feature type="compositionally biased region" description="Polar residues" evidence="5">
    <location>
        <begin position="373"/>
        <end position="401"/>
    </location>
</feature>
<feature type="region of interest" description="Disordered" evidence="5">
    <location>
        <begin position="763"/>
        <end position="876"/>
    </location>
</feature>
<protein>
    <submittedName>
        <fullName evidence="7">Uncharacterized protein</fullName>
    </submittedName>
</protein>
<feature type="compositionally biased region" description="Polar residues" evidence="5">
    <location>
        <begin position="805"/>
        <end position="834"/>
    </location>
</feature>
<keyword evidence="2" id="KW-0963">Cytoplasm</keyword>
<comment type="subcellular location">
    <subcellularLocation>
        <location evidence="1">Cytoplasm</location>
    </subcellularLocation>
</comment>
<accession>A0A915DRM2</accession>
<feature type="compositionally biased region" description="Basic and acidic residues" evidence="5">
    <location>
        <begin position="536"/>
        <end position="546"/>
    </location>
</feature>
<feature type="compositionally biased region" description="Basic and acidic residues" evidence="5">
    <location>
        <begin position="792"/>
        <end position="804"/>
    </location>
</feature>
<feature type="compositionally biased region" description="Basic and acidic residues" evidence="5">
    <location>
        <begin position="167"/>
        <end position="183"/>
    </location>
</feature>
<evidence type="ECO:0000256" key="4">
    <source>
        <dbReference type="SAM" id="Coils"/>
    </source>
</evidence>
<evidence type="ECO:0000313" key="6">
    <source>
        <dbReference type="Proteomes" id="UP000887574"/>
    </source>
</evidence>
<feature type="compositionally biased region" description="Polar residues" evidence="5">
    <location>
        <begin position="782"/>
        <end position="791"/>
    </location>
</feature>
<keyword evidence="6" id="KW-1185">Reference proteome</keyword>
<evidence type="ECO:0000256" key="2">
    <source>
        <dbReference type="ARBA" id="ARBA00022490"/>
    </source>
</evidence>
<evidence type="ECO:0000313" key="7">
    <source>
        <dbReference type="WBParaSite" id="jg22152.1"/>
    </source>
</evidence>